<organism evidence="2 3">
    <name type="scientific">Phytophthora nicotianae P1976</name>
    <dbReference type="NCBI Taxonomy" id="1317066"/>
    <lineage>
        <taxon>Eukaryota</taxon>
        <taxon>Sar</taxon>
        <taxon>Stramenopiles</taxon>
        <taxon>Oomycota</taxon>
        <taxon>Peronosporomycetes</taxon>
        <taxon>Peronosporales</taxon>
        <taxon>Peronosporaceae</taxon>
        <taxon>Phytophthora</taxon>
    </lineage>
</organism>
<feature type="coiled-coil region" evidence="1">
    <location>
        <begin position="3"/>
        <end position="37"/>
    </location>
</feature>
<evidence type="ECO:0000313" key="3">
    <source>
        <dbReference type="Proteomes" id="UP000028582"/>
    </source>
</evidence>
<accession>A0A081A449</accession>
<name>A0A081A449_PHYNI</name>
<dbReference type="OrthoDB" id="117556at2759"/>
<gene>
    <name evidence="2" type="ORF">F444_10428</name>
</gene>
<dbReference type="Proteomes" id="UP000028582">
    <property type="component" value="Unassembled WGS sequence"/>
</dbReference>
<keyword evidence="1" id="KW-0175">Coiled coil</keyword>
<dbReference type="EMBL" id="ANJA01001856">
    <property type="protein sequence ID" value="ETO73660.1"/>
    <property type="molecule type" value="Genomic_DNA"/>
</dbReference>
<evidence type="ECO:0000256" key="1">
    <source>
        <dbReference type="SAM" id="Coils"/>
    </source>
</evidence>
<proteinExistence type="predicted"/>
<protein>
    <submittedName>
        <fullName evidence="2">Uncharacterized protein</fullName>
    </submittedName>
</protein>
<reference evidence="2 3" key="1">
    <citation type="submission" date="2013-11" db="EMBL/GenBank/DDBJ databases">
        <title>The Genome Sequence of Phytophthora parasitica P1976.</title>
        <authorList>
            <consortium name="The Broad Institute Genomics Platform"/>
            <person name="Russ C."/>
            <person name="Tyler B."/>
            <person name="Panabieres F."/>
            <person name="Shan W."/>
            <person name="Tripathy S."/>
            <person name="Grunwald N."/>
            <person name="Machado M."/>
            <person name="Johnson C.S."/>
            <person name="Walker B."/>
            <person name="Young S."/>
            <person name="Zeng Q."/>
            <person name="Gargeya S."/>
            <person name="Fitzgerald M."/>
            <person name="Haas B."/>
            <person name="Abouelleil A."/>
            <person name="Allen A.W."/>
            <person name="Alvarado L."/>
            <person name="Arachchi H.M."/>
            <person name="Berlin A.M."/>
            <person name="Chapman S.B."/>
            <person name="Gainer-Dewar J."/>
            <person name="Goldberg J."/>
            <person name="Griggs A."/>
            <person name="Gujja S."/>
            <person name="Hansen M."/>
            <person name="Howarth C."/>
            <person name="Imamovic A."/>
            <person name="Ireland A."/>
            <person name="Larimer J."/>
            <person name="McCowan C."/>
            <person name="Murphy C."/>
            <person name="Pearson M."/>
            <person name="Poon T.W."/>
            <person name="Priest M."/>
            <person name="Roberts A."/>
            <person name="Saif S."/>
            <person name="Shea T."/>
            <person name="Sisk P."/>
            <person name="Sykes S."/>
            <person name="Wortman J."/>
            <person name="Nusbaum C."/>
            <person name="Birren B."/>
        </authorList>
    </citation>
    <scope>NUCLEOTIDE SEQUENCE [LARGE SCALE GENOMIC DNA]</scope>
    <source>
        <strain evidence="2 3">P1976</strain>
    </source>
</reference>
<evidence type="ECO:0000313" key="2">
    <source>
        <dbReference type="EMBL" id="ETO73660.1"/>
    </source>
</evidence>
<sequence length="255" mass="28716">MSTSALENKVLRMCDEVQRLENEYGPLVNEVEALERKWRELGEKLATSTPRAYYERVLRKLDCEGEKRLLLEALSEDSDASETEHDIGEASTGRFVTLRERAQLDPQPVEQQDDSVRTDLSALEAWSLLEKKHGSRAGIVAHVRHLEMRIAQRSAQLDDVTPARMISRVKQKLSWLGDISLLCDALCGCPSAMPVEPATNLRQLVLLEVADDNMDKVEHSAKKLAVQHRSTITTFDELSGVKRPITRSMGPEGLW</sequence>
<dbReference type="AlphaFoldDB" id="A0A081A449"/>
<comment type="caution">
    <text evidence="2">The sequence shown here is derived from an EMBL/GenBank/DDBJ whole genome shotgun (WGS) entry which is preliminary data.</text>
</comment>